<accession>A0ABD6ECW6</accession>
<proteinExistence type="predicted"/>
<dbReference type="EMBL" id="JBGFUD010000753">
    <property type="protein sequence ID" value="MFH4975169.1"/>
    <property type="molecule type" value="Genomic_DNA"/>
</dbReference>
<reference evidence="2 3" key="1">
    <citation type="submission" date="2024-08" db="EMBL/GenBank/DDBJ databases">
        <title>Gnathostoma spinigerum genome.</title>
        <authorList>
            <person name="Gonzalez-Bertolin B."/>
            <person name="Monzon S."/>
            <person name="Zaballos A."/>
            <person name="Jimenez P."/>
            <person name="Dekumyoy P."/>
            <person name="Varona S."/>
            <person name="Cuesta I."/>
            <person name="Sumanam S."/>
            <person name="Adisakwattana P."/>
            <person name="Gasser R.B."/>
            <person name="Hernandez-Gonzalez A."/>
            <person name="Young N.D."/>
            <person name="Perteguer M.J."/>
        </authorList>
    </citation>
    <scope>NUCLEOTIDE SEQUENCE [LARGE SCALE GENOMIC DNA]</scope>
    <source>
        <strain evidence="2">AL3</strain>
        <tissue evidence="2">Liver</tissue>
    </source>
</reference>
<feature type="chain" id="PRO_5044835568" evidence="1">
    <location>
        <begin position="22"/>
        <end position="105"/>
    </location>
</feature>
<name>A0ABD6ECW6_9BILA</name>
<comment type="caution">
    <text evidence="2">The sequence shown here is derived from an EMBL/GenBank/DDBJ whole genome shotgun (WGS) entry which is preliminary data.</text>
</comment>
<sequence length="105" mass="11867">MSRFNMFVVLILSVVSLLTNAEDDQSSLDKRAMRNALVRFGRAGMRNALVRFGKRADYADDQDGVWSEKRSGAAPQPFVRFGRSGRNDHIYDILSTLQRLQMANA</sequence>
<protein>
    <submittedName>
        <fullName evidence="2">Uncharacterized protein</fullName>
    </submittedName>
</protein>
<organism evidence="2 3">
    <name type="scientific">Gnathostoma spinigerum</name>
    <dbReference type="NCBI Taxonomy" id="75299"/>
    <lineage>
        <taxon>Eukaryota</taxon>
        <taxon>Metazoa</taxon>
        <taxon>Ecdysozoa</taxon>
        <taxon>Nematoda</taxon>
        <taxon>Chromadorea</taxon>
        <taxon>Rhabditida</taxon>
        <taxon>Spirurina</taxon>
        <taxon>Gnathostomatomorpha</taxon>
        <taxon>Gnathostomatoidea</taxon>
        <taxon>Gnathostomatidae</taxon>
        <taxon>Gnathostoma</taxon>
    </lineage>
</organism>
<evidence type="ECO:0000256" key="1">
    <source>
        <dbReference type="SAM" id="SignalP"/>
    </source>
</evidence>
<gene>
    <name evidence="2" type="ORF">AB6A40_001878</name>
</gene>
<keyword evidence="1" id="KW-0732">Signal</keyword>
<evidence type="ECO:0000313" key="3">
    <source>
        <dbReference type="Proteomes" id="UP001608902"/>
    </source>
</evidence>
<keyword evidence="3" id="KW-1185">Reference proteome</keyword>
<evidence type="ECO:0000313" key="2">
    <source>
        <dbReference type="EMBL" id="MFH4975169.1"/>
    </source>
</evidence>
<feature type="signal peptide" evidence="1">
    <location>
        <begin position="1"/>
        <end position="21"/>
    </location>
</feature>
<dbReference type="Proteomes" id="UP001608902">
    <property type="component" value="Unassembled WGS sequence"/>
</dbReference>
<dbReference type="AlphaFoldDB" id="A0ABD6ECW6"/>